<dbReference type="PANTHER" id="PTHR44858">
    <property type="entry name" value="TETRATRICOPEPTIDE REPEAT PROTEIN 6"/>
    <property type="match status" value="1"/>
</dbReference>
<evidence type="ECO:0000313" key="4">
    <source>
        <dbReference type="EMBL" id="MBZ5710831.1"/>
    </source>
</evidence>
<feature type="repeat" description="TPR" evidence="3">
    <location>
        <begin position="6"/>
        <end position="39"/>
    </location>
</feature>
<dbReference type="SUPFAM" id="SSF48452">
    <property type="entry name" value="TPR-like"/>
    <property type="match status" value="1"/>
</dbReference>
<dbReference type="RefSeq" id="WP_224192601.1">
    <property type="nucleotide sequence ID" value="NZ_JAIRAU010000020.1"/>
</dbReference>
<keyword evidence="1" id="KW-0677">Repeat</keyword>
<dbReference type="Proteomes" id="UP001139031">
    <property type="component" value="Unassembled WGS sequence"/>
</dbReference>
<evidence type="ECO:0000313" key="5">
    <source>
        <dbReference type="Proteomes" id="UP001139031"/>
    </source>
</evidence>
<dbReference type="PROSITE" id="PS50005">
    <property type="entry name" value="TPR"/>
    <property type="match status" value="2"/>
</dbReference>
<dbReference type="InterPro" id="IPR011990">
    <property type="entry name" value="TPR-like_helical_dom_sf"/>
</dbReference>
<sequence>MSFKTADEACAEGERRDQRGDHEGALAAFEAALKLDPRHPAALNYAGWLLTTRLRDRPGAMGQGLDLLRDAIAAAPDDTRPLYNFADACVALGQVAEALAPVDAALERRPDWAEAWNLRGWLRGVKGGEPRGGLDDLQQALRFRGWYGDAYLNRGRICLALAEHAAAESALRQALRIGCFRPAEAHHRLGELHERRGHLRRALGHFRRAVELGAGDLAQDATGGVVRCGNALLHRGRFFLHADEETRRMTTDRQTRPARPIAAVLADVRGELARVAEDPADQLLTVGRMGLMAAETCLSEHALQPRWADQSPALAIELLATAFTGERYDALRRVAEDVRRIWLELHDELLAREEPDPEASALAEVERLAGEREFAAAVAALRAIETCDEVHLLRRAAAAELLGDRARLHGDAAGALGLYRLAYGDFARHASYATSGGEGMARMHDVNRLTGKLAELGDR</sequence>
<evidence type="ECO:0000256" key="2">
    <source>
        <dbReference type="ARBA" id="ARBA00022803"/>
    </source>
</evidence>
<dbReference type="SMART" id="SM00028">
    <property type="entry name" value="TPR"/>
    <property type="match status" value="4"/>
</dbReference>
<proteinExistence type="predicted"/>
<organism evidence="4 5">
    <name type="scientific">Nannocystis pusilla</name>
    <dbReference type="NCBI Taxonomy" id="889268"/>
    <lineage>
        <taxon>Bacteria</taxon>
        <taxon>Pseudomonadati</taxon>
        <taxon>Myxococcota</taxon>
        <taxon>Polyangia</taxon>
        <taxon>Nannocystales</taxon>
        <taxon>Nannocystaceae</taxon>
        <taxon>Nannocystis</taxon>
    </lineage>
</organism>
<evidence type="ECO:0000256" key="3">
    <source>
        <dbReference type="PROSITE-ProRule" id="PRU00339"/>
    </source>
</evidence>
<dbReference type="Gene3D" id="1.25.40.10">
    <property type="entry name" value="Tetratricopeptide repeat domain"/>
    <property type="match status" value="2"/>
</dbReference>
<comment type="caution">
    <text evidence="4">The sequence shown here is derived from an EMBL/GenBank/DDBJ whole genome shotgun (WGS) entry which is preliminary data.</text>
</comment>
<protein>
    <submittedName>
        <fullName evidence="4">Tetratricopeptide repeat protein</fullName>
    </submittedName>
</protein>
<dbReference type="Pfam" id="PF13181">
    <property type="entry name" value="TPR_8"/>
    <property type="match status" value="1"/>
</dbReference>
<dbReference type="PANTHER" id="PTHR44858:SF1">
    <property type="entry name" value="UDP-N-ACETYLGLUCOSAMINE--PEPTIDE N-ACETYLGLUCOSAMINYLTRANSFERASE SPINDLY-RELATED"/>
    <property type="match status" value="1"/>
</dbReference>
<keyword evidence="2 3" id="KW-0802">TPR repeat</keyword>
<accession>A0ABS7TRM9</accession>
<dbReference type="InterPro" id="IPR050498">
    <property type="entry name" value="Ycf3"/>
</dbReference>
<name>A0ABS7TRM9_9BACT</name>
<reference evidence="4" key="1">
    <citation type="submission" date="2021-08" db="EMBL/GenBank/DDBJ databases">
        <authorList>
            <person name="Stevens D.C."/>
        </authorList>
    </citation>
    <scope>NUCLEOTIDE SEQUENCE</scope>
    <source>
        <strain evidence="4">DSM 53165</strain>
    </source>
</reference>
<gene>
    <name evidence="4" type="ORF">K7C98_16340</name>
</gene>
<evidence type="ECO:0000256" key="1">
    <source>
        <dbReference type="ARBA" id="ARBA00022737"/>
    </source>
</evidence>
<dbReference type="EMBL" id="JAIRAU010000020">
    <property type="protein sequence ID" value="MBZ5710831.1"/>
    <property type="molecule type" value="Genomic_DNA"/>
</dbReference>
<feature type="repeat" description="TPR" evidence="3">
    <location>
        <begin position="183"/>
        <end position="216"/>
    </location>
</feature>
<dbReference type="Pfam" id="PF14559">
    <property type="entry name" value="TPR_19"/>
    <property type="match status" value="1"/>
</dbReference>
<dbReference type="InterPro" id="IPR019734">
    <property type="entry name" value="TPR_rpt"/>
</dbReference>
<keyword evidence="5" id="KW-1185">Reference proteome</keyword>